<evidence type="ECO:0000256" key="2">
    <source>
        <dbReference type="ARBA" id="ARBA00022475"/>
    </source>
</evidence>
<dbReference type="EMBL" id="CP025120">
    <property type="protein sequence ID" value="AUD78312.1"/>
    <property type="molecule type" value="Genomic_DNA"/>
</dbReference>
<protein>
    <submittedName>
        <fullName evidence="6">EamA family transporter</fullName>
    </submittedName>
</protein>
<sequence length="312" mass="34887">MHTVSGRWQLGLLLSLTTALLWGLLPIALKTLLDQMDAVTVTWYRFFSAAAILFIFLIYKRKSPNIKLLKGNILWLMVISVVGLCLNYVFYLFGVNLITPSSAQVMIQTAPMFMLLGGLLIFKESFNKQQWFGFACFVIGLILFFNLRFEEIFDQITGDYAVGLGWMFLAAIVWAAYALAQKQLLNNYRSDQVMFMIYLACVPLLSPWSSPGQVLELDTLGWWLLIFCCLNTLVAYGAFAEALAHWEASRVSAILAITPLVTIGSMKVLEYFYPETLLSEPINIFSIAGALLVVIGSMITALSGRKVVPVAE</sequence>
<dbReference type="SUPFAM" id="SSF103481">
    <property type="entry name" value="Multidrug resistance efflux transporter EmrE"/>
    <property type="match status" value="2"/>
</dbReference>
<evidence type="ECO:0000313" key="6">
    <source>
        <dbReference type="EMBL" id="AUD78312.1"/>
    </source>
</evidence>
<evidence type="ECO:0000256" key="4">
    <source>
        <dbReference type="ARBA" id="ARBA00022989"/>
    </source>
</evidence>
<gene>
    <name evidence="6" type="ORF">CW740_03265</name>
</gene>
<keyword evidence="4" id="KW-1133">Transmembrane helix</keyword>
<evidence type="ECO:0000256" key="1">
    <source>
        <dbReference type="ARBA" id="ARBA00004651"/>
    </source>
</evidence>
<accession>A0A2K9AKZ6</accession>
<dbReference type="AlphaFoldDB" id="A0A2K9AKZ6"/>
<dbReference type="PANTHER" id="PTHR32322:SF18">
    <property type="entry name" value="S-ADENOSYLMETHIONINE_S-ADENOSYLHOMOCYSTEINE TRANSPORTER"/>
    <property type="match status" value="1"/>
</dbReference>
<evidence type="ECO:0000313" key="7">
    <source>
        <dbReference type="Proteomes" id="UP000232693"/>
    </source>
</evidence>
<evidence type="ECO:0000256" key="3">
    <source>
        <dbReference type="ARBA" id="ARBA00022692"/>
    </source>
</evidence>
<keyword evidence="2" id="KW-1003">Cell membrane</keyword>
<dbReference type="InterPro" id="IPR037185">
    <property type="entry name" value="EmrE-like"/>
</dbReference>
<dbReference type="GO" id="GO:0005886">
    <property type="term" value="C:plasma membrane"/>
    <property type="evidence" value="ECO:0007669"/>
    <property type="project" value="UniProtKB-SubCell"/>
</dbReference>
<keyword evidence="7" id="KW-1185">Reference proteome</keyword>
<comment type="subcellular location">
    <subcellularLocation>
        <location evidence="1">Cell membrane</location>
        <topology evidence="1">Multi-pass membrane protein</topology>
    </subcellularLocation>
</comment>
<dbReference type="KEGG" id="kpd:CW740_03265"/>
<name>A0A2K9AKZ6_9GAMM</name>
<reference evidence="6 7" key="1">
    <citation type="submission" date="2017-12" db="EMBL/GenBank/DDBJ databases">
        <title>Kangiella profundi FT102 completed genome.</title>
        <authorList>
            <person name="Xu J."/>
            <person name="Wang J."/>
            <person name="Lu Y."/>
        </authorList>
    </citation>
    <scope>NUCLEOTIDE SEQUENCE [LARGE SCALE GENOMIC DNA]</scope>
    <source>
        <strain evidence="6 7">FT102</strain>
    </source>
</reference>
<keyword evidence="5" id="KW-0472">Membrane</keyword>
<proteinExistence type="predicted"/>
<keyword evidence="3" id="KW-0812">Transmembrane</keyword>
<dbReference type="Proteomes" id="UP000232693">
    <property type="component" value="Chromosome"/>
</dbReference>
<organism evidence="6 7">
    <name type="scientific">Kangiella profundi</name>
    <dbReference type="NCBI Taxonomy" id="1561924"/>
    <lineage>
        <taxon>Bacteria</taxon>
        <taxon>Pseudomonadati</taxon>
        <taxon>Pseudomonadota</taxon>
        <taxon>Gammaproteobacteria</taxon>
        <taxon>Kangiellales</taxon>
        <taxon>Kangiellaceae</taxon>
        <taxon>Kangiella</taxon>
    </lineage>
</organism>
<dbReference type="Gene3D" id="1.10.3730.20">
    <property type="match status" value="1"/>
</dbReference>
<dbReference type="Pfam" id="PF00892">
    <property type="entry name" value="EamA"/>
    <property type="match status" value="2"/>
</dbReference>
<dbReference type="PANTHER" id="PTHR32322">
    <property type="entry name" value="INNER MEMBRANE TRANSPORTER"/>
    <property type="match status" value="1"/>
</dbReference>
<dbReference type="OrthoDB" id="8479066at2"/>
<dbReference type="InterPro" id="IPR000620">
    <property type="entry name" value="EamA_dom"/>
</dbReference>
<dbReference type="RefSeq" id="WP_106646185.1">
    <property type="nucleotide sequence ID" value="NZ_BMGO01000002.1"/>
</dbReference>
<dbReference type="InterPro" id="IPR050638">
    <property type="entry name" value="AA-Vitamin_Transporters"/>
</dbReference>
<evidence type="ECO:0000256" key="5">
    <source>
        <dbReference type="ARBA" id="ARBA00023136"/>
    </source>
</evidence>